<evidence type="ECO:0000256" key="1">
    <source>
        <dbReference type="SAM" id="SignalP"/>
    </source>
</evidence>
<dbReference type="AlphaFoldDB" id="A0A1V2ZZU4"/>
<evidence type="ECO:0000313" key="2">
    <source>
        <dbReference type="EMBL" id="OOC10622.1"/>
    </source>
</evidence>
<feature type="signal peptide" evidence="1">
    <location>
        <begin position="1"/>
        <end position="31"/>
    </location>
</feature>
<reference evidence="2 3" key="1">
    <citation type="submission" date="2017-02" db="EMBL/GenBank/DDBJ databases">
        <title>Genomic diversity within the haloalkaliphilic genus Thioalkalivibrio.</title>
        <authorList>
            <person name="Ahn A.-C."/>
            <person name="Meier-Kolthoff J."/>
            <person name="Overmars L."/>
            <person name="Richter M."/>
            <person name="Woyke T."/>
            <person name="Sorokin D.Y."/>
            <person name="Muyzer G."/>
        </authorList>
    </citation>
    <scope>NUCLEOTIDE SEQUENCE [LARGE SCALE GENOMIC DNA]</scope>
    <source>
        <strain evidence="2 3">HL17</strain>
    </source>
</reference>
<proteinExistence type="predicted"/>
<name>A0A1V2ZZU4_9GAMM</name>
<dbReference type="InterPro" id="IPR007497">
    <property type="entry name" value="SIMPL/DUF541"/>
</dbReference>
<feature type="chain" id="PRO_5013092898" evidence="1">
    <location>
        <begin position="32"/>
        <end position="248"/>
    </location>
</feature>
<dbReference type="Pfam" id="PF04402">
    <property type="entry name" value="SIMPL"/>
    <property type="match status" value="1"/>
</dbReference>
<sequence length="248" mass="26911">MPAPTSVPTRITTLLCGLILAGAATATPAAAGGDGATVFKLSGTAERQVENDRMIATLVAEARAPEARDAAAEVNQRMEGALAHLEAFEHIDTRTLDYSTRAIQDRNDRSRITAWQVRQSLELRGGDFDSLTERVGELQQEHELTVSGIRFGVSAEREREARREMIDDAVEDLTDQARAMARSIGASHLRPLEMELTRQRSHGPQPMMARSEGVASAPALEAGESTLTIRVDGRMQALGADTLRVTPR</sequence>
<dbReference type="InterPro" id="IPR052022">
    <property type="entry name" value="26kDa_periplasmic_antigen"/>
</dbReference>
<evidence type="ECO:0000313" key="3">
    <source>
        <dbReference type="Proteomes" id="UP000189177"/>
    </source>
</evidence>
<dbReference type="PANTHER" id="PTHR34387">
    <property type="entry name" value="SLR1258 PROTEIN"/>
    <property type="match status" value="1"/>
</dbReference>
<accession>A0A1V2ZZU4</accession>
<protein>
    <submittedName>
        <fullName evidence="2">SIMPL domain-containing protein</fullName>
    </submittedName>
</protein>
<dbReference type="Proteomes" id="UP000189177">
    <property type="component" value="Unassembled WGS sequence"/>
</dbReference>
<keyword evidence="1" id="KW-0732">Signal</keyword>
<dbReference type="STRING" id="252474.B1A74_04930"/>
<dbReference type="GO" id="GO:0006974">
    <property type="term" value="P:DNA damage response"/>
    <property type="evidence" value="ECO:0007669"/>
    <property type="project" value="TreeGrafter"/>
</dbReference>
<dbReference type="RefSeq" id="WP_077243941.1">
    <property type="nucleotide sequence ID" value="NZ_MUZR01000013.1"/>
</dbReference>
<gene>
    <name evidence="2" type="ORF">B1A74_04930</name>
</gene>
<dbReference type="EMBL" id="MUZR01000013">
    <property type="protein sequence ID" value="OOC10622.1"/>
    <property type="molecule type" value="Genomic_DNA"/>
</dbReference>
<dbReference type="Gene3D" id="3.30.110.170">
    <property type="entry name" value="Protein of unknown function (DUF541), domain 1"/>
    <property type="match status" value="1"/>
</dbReference>
<organism evidence="2 3">
    <name type="scientific">Thioalkalivibrio halophilus</name>
    <dbReference type="NCBI Taxonomy" id="252474"/>
    <lineage>
        <taxon>Bacteria</taxon>
        <taxon>Pseudomonadati</taxon>
        <taxon>Pseudomonadota</taxon>
        <taxon>Gammaproteobacteria</taxon>
        <taxon>Chromatiales</taxon>
        <taxon>Ectothiorhodospiraceae</taxon>
        <taxon>Thioalkalivibrio</taxon>
    </lineage>
</organism>
<comment type="caution">
    <text evidence="2">The sequence shown here is derived from an EMBL/GenBank/DDBJ whole genome shotgun (WGS) entry which is preliminary data.</text>
</comment>
<keyword evidence="3" id="KW-1185">Reference proteome</keyword>
<dbReference type="OrthoDB" id="5782817at2"/>
<dbReference type="Gene3D" id="3.30.70.2970">
    <property type="entry name" value="Protein of unknown function (DUF541), domain 2"/>
    <property type="match status" value="1"/>
</dbReference>
<dbReference type="PANTHER" id="PTHR34387:SF2">
    <property type="entry name" value="SLR1258 PROTEIN"/>
    <property type="match status" value="1"/>
</dbReference>